<proteinExistence type="predicted"/>
<evidence type="ECO:0000313" key="1">
    <source>
        <dbReference type="EMBL" id="KAH3665458.1"/>
    </source>
</evidence>
<dbReference type="Proteomes" id="UP000769157">
    <property type="component" value="Unassembled WGS sequence"/>
</dbReference>
<sequence length="398" mass="45304">MEEGLSGNTNPVVSHEQAVVAVESTTAALDVLSLDSDSLERSPCAIESRSSSFDMIDDISFLGGNSMGNGSGPQAAVEPLDSIQLDDLKLVWHEDPLAYASEFQQFWTSLKIRLEKSSLSVICEPFEKRERALTLDVGLELRLESILKRIIDEKYQDIRGDGDGAYKFLCNIGDKFGPQGKQRTCSEEYEEVLAKMDLPYIKIPVYPKPISRLLRFIRYWSHLKRAIQDTSFAPLIEQFEQTLRGEEPVMADYNDAELLKILKATISPYYFRHYPKLENLSPSNTSLDVLVKLYKVFTPGGLNSNQITHTARRIKLSACKTELRATFQDIEELHKFAALVGLSFTEQEFCEKIVFSMREPYVTIAMSCIGQPITYKTLLDKLVYYNQVLKTERYTKRR</sequence>
<dbReference type="RefSeq" id="XP_046060662.1">
    <property type="nucleotide sequence ID" value="XM_046204638.1"/>
</dbReference>
<organism evidence="1 2">
    <name type="scientific">Ogataea philodendri</name>
    <dbReference type="NCBI Taxonomy" id="1378263"/>
    <lineage>
        <taxon>Eukaryota</taxon>
        <taxon>Fungi</taxon>
        <taxon>Dikarya</taxon>
        <taxon>Ascomycota</taxon>
        <taxon>Saccharomycotina</taxon>
        <taxon>Pichiomycetes</taxon>
        <taxon>Pichiales</taxon>
        <taxon>Pichiaceae</taxon>
        <taxon>Ogataea</taxon>
    </lineage>
</organism>
<dbReference type="GeneID" id="70235607"/>
<reference evidence="1" key="1">
    <citation type="journal article" date="2021" name="Open Biol.">
        <title>Shared evolutionary footprints suggest mitochondrial oxidative damage underlies multiple complex I losses in fungi.</title>
        <authorList>
            <person name="Schikora-Tamarit M.A."/>
            <person name="Marcet-Houben M."/>
            <person name="Nosek J."/>
            <person name="Gabaldon T."/>
        </authorList>
    </citation>
    <scope>NUCLEOTIDE SEQUENCE</scope>
    <source>
        <strain evidence="1">CBS6075</strain>
    </source>
</reference>
<name>A0A9P8P4M1_9ASCO</name>
<reference evidence="1" key="2">
    <citation type="submission" date="2021-01" db="EMBL/GenBank/DDBJ databases">
        <authorList>
            <person name="Schikora-Tamarit M.A."/>
        </authorList>
    </citation>
    <scope>NUCLEOTIDE SEQUENCE</scope>
    <source>
        <strain evidence="1">CBS6075</strain>
    </source>
</reference>
<gene>
    <name evidence="1" type="ORF">OGAPHI_003642</name>
</gene>
<evidence type="ECO:0000313" key="2">
    <source>
        <dbReference type="Proteomes" id="UP000769157"/>
    </source>
</evidence>
<dbReference type="AlphaFoldDB" id="A0A9P8P4M1"/>
<comment type="caution">
    <text evidence="1">The sequence shown here is derived from an EMBL/GenBank/DDBJ whole genome shotgun (WGS) entry which is preliminary data.</text>
</comment>
<accession>A0A9P8P4M1</accession>
<protein>
    <submittedName>
        <fullName evidence="1">Uncharacterized protein</fullName>
    </submittedName>
</protein>
<keyword evidence="2" id="KW-1185">Reference proteome</keyword>
<dbReference type="EMBL" id="JAEUBE010000295">
    <property type="protein sequence ID" value="KAH3665458.1"/>
    <property type="molecule type" value="Genomic_DNA"/>
</dbReference>